<dbReference type="GeneID" id="29986129"/>
<dbReference type="SUPFAM" id="SSF48403">
    <property type="entry name" value="Ankyrin repeat"/>
    <property type="match status" value="1"/>
</dbReference>
<evidence type="ECO:0008006" key="3">
    <source>
        <dbReference type="Google" id="ProtNLM"/>
    </source>
</evidence>
<evidence type="ECO:0000313" key="1">
    <source>
        <dbReference type="EMBL" id="PON27284.1"/>
    </source>
</evidence>
<dbReference type="EMBL" id="JPDN02000010">
    <property type="protein sequence ID" value="PON27284.1"/>
    <property type="molecule type" value="Genomic_DNA"/>
</dbReference>
<dbReference type="Gene3D" id="1.25.40.20">
    <property type="entry name" value="Ankyrin repeat-containing domain"/>
    <property type="match status" value="1"/>
</dbReference>
<evidence type="ECO:0000313" key="2">
    <source>
        <dbReference type="Proteomes" id="UP000054821"/>
    </source>
</evidence>
<accession>A0A2P4ZSL8</accession>
<dbReference type="Proteomes" id="UP000054821">
    <property type="component" value="Unassembled WGS sequence"/>
</dbReference>
<dbReference type="AlphaFoldDB" id="A0A2P4ZSL8"/>
<comment type="caution">
    <text evidence="1">The sequence shown here is derived from an EMBL/GenBank/DDBJ whole genome shotgun (WGS) entry which is preliminary data.</text>
</comment>
<gene>
    <name evidence="1" type="ORF">TGAM01_v203665</name>
</gene>
<proteinExistence type="predicted"/>
<dbReference type="RefSeq" id="XP_018660764.1">
    <property type="nucleotide sequence ID" value="XM_018806046.1"/>
</dbReference>
<dbReference type="InterPro" id="IPR036770">
    <property type="entry name" value="Ankyrin_rpt-contain_sf"/>
</dbReference>
<sequence length="322" mass="36564">MAQVLAVIAHLQSRDAAQRIIQLRLQTSLRKRSHRVLSYLLNNGADISDVHPGWLYNDDLFAKPSLEALEILIAHGWDIDSRRDGTSWPLLWGVVQFPDLVQWCLDHGASVYLPGDTPPRAADGDIGKLPRITLLESAAGDGSVAIFKLLREKGAPFHPRVLHAAVERAVVHAPFFDSSSSHRRDQFNERMVMIRYLVDEVGIDVRSQWLKPGRVGATPLEYVAHHTSSSNKDVRDLIWFLLDRGADPNHASVLKDGYKSYKDIIYKGPDISYPSPFEVAQQSSRPHFLEVVQEWQRRQRSSATWWTWGTSWISWPFTKQSS</sequence>
<dbReference type="STRING" id="398673.A0A2P4ZSL8"/>
<keyword evidence="2" id="KW-1185">Reference proteome</keyword>
<reference evidence="1 2" key="1">
    <citation type="journal article" date="2016" name="Genome Announc.">
        <title>Draft Whole-Genome Sequence of Trichoderma gamsii T6085, a Promising Biocontrol Agent of Fusarium Head Blight on Wheat.</title>
        <authorList>
            <person name="Baroncelli R."/>
            <person name="Zapparata A."/>
            <person name="Piaggeschi G."/>
            <person name="Sarrocco S."/>
            <person name="Vannacci G."/>
        </authorList>
    </citation>
    <scope>NUCLEOTIDE SEQUENCE [LARGE SCALE GENOMIC DNA]</scope>
    <source>
        <strain evidence="1 2">T6085</strain>
    </source>
</reference>
<name>A0A2P4ZSL8_9HYPO</name>
<protein>
    <recommendedName>
        <fullName evidence="3">Ankyrin repeat protein</fullName>
    </recommendedName>
</protein>
<organism evidence="1 2">
    <name type="scientific">Trichoderma gamsii</name>
    <dbReference type="NCBI Taxonomy" id="398673"/>
    <lineage>
        <taxon>Eukaryota</taxon>
        <taxon>Fungi</taxon>
        <taxon>Dikarya</taxon>
        <taxon>Ascomycota</taxon>
        <taxon>Pezizomycotina</taxon>
        <taxon>Sordariomycetes</taxon>
        <taxon>Hypocreomycetidae</taxon>
        <taxon>Hypocreales</taxon>
        <taxon>Hypocreaceae</taxon>
        <taxon>Trichoderma</taxon>
    </lineage>
</organism>